<dbReference type="Proteomes" id="UP000064137">
    <property type="component" value="Chromosome"/>
</dbReference>
<evidence type="ECO:0000313" key="6">
    <source>
        <dbReference type="EMBL" id="ALZ82741.1"/>
    </source>
</evidence>
<feature type="transmembrane region" description="Helical" evidence="4">
    <location>
        <begin position="368"/>
        <end position="387"/>
    </location>
</feature>
<feature type="transmembrane region" description="Helical" evidence="4">
    <location>
        <begin position="303"/>
        <end position="319"/>
    </location>
</feature>
<dbReference type="GO" id="GO:0022857">
    <property type="term" value="F:transmembrane transporter activity"/>
    <property type="evidence" value="ECO:0007669"/>
    <property type="project" value="InterPro"/>
</dbReference>
<feature type="transmembrane region" description="Helical" evidence="4">
    <location>
        <begin position="12"/>
        <end position="31"/>
    </location>
</feature>
<evidence type="ECO:0000256" key="2">
    <source>
        <dbReference type="ARBA" id="ARBA00022989"/>
    </source>
</evidence>
<feature type="transmembrane region" description="Helical" evidence="4">
    <location>
        <begin position="78"/>
        <end position="98"/>
    </location>
</feature>
<evidence type="ECO:0000256" key="3">
    <source>
        <dbReference type="ARBA" id="ARBA00023136"/>
    </source>
</evidence>
<dbReference type="InterPro" id="IPR002123">
    <property type="entry name" value="Plipid/glycerol_acylTrfase"/>
</dbReference>
<dbReference type="Pfam" id="PF01553">
    <property type="entry name" value="Acyltransferase"/>
    <property type="match status" value="1"/>
</dbReference>
<dbReference type="Gene3D" id="3.40.50.12780">
    <property type="entry name" value="N-terminal domain of ligase-like"/>
    <property type="match status" value="1"/>
</dbReference>
<feature type="domain" description="Phospholipid/glycerol acyltransferase" evidence="5">
    <location>
        <begin position="446"/>
        <end position="560"/>
    </location>
</feature>
<sequence>MDKLHRIKGAWPYLIAVFLNAFVDLGHKIVIQNTVFKVYDGSTQVVLTALVNGMMLLPFILLFSPSGHVADRFAKVRVLRLGGWAAVAITLGITLAYYAGLFELAFAMTLLLAIQATFYSPAKYGYIKALFGKQRLAEGNGLVQANSIIAILAGTVVFTAFFQLHLGEDHATPHAILQDIAPLGWLLVLCSLAEVALLYRLPILEEPKARQPFDWHAYVRLRSARRNLAVIGENPVIRLSIIGLAVFWSVGQVLLASFPAYAKDHLGIDNVLLLQGILACAGIGIAIGSSLASRASRGRIETGLIPVGALGIALGLWWLPAPSSALVHALNFVFIGLMGGLFIVPLNALIQFHAREDQLGTVLAANNWVQNVAMLSFLVLTAVIALLGLDSRWLLLLIAAVAMIGGAYTVWKLPQSLVRFLLGLMVTRHYRIQVQGLQNLPAQGGVLLLGNHISWVDWAMVQIASPRPVRFVMLRSIYERWYLKPFLKAMGCLPIAQGSGAGAALEQVAGLLSAGEVVCLFPEGAISRTGQLGEFRRGYEKACERVGPEVQIVPFYLRGLWGSQFSRSSSKLKELRDSPLHREVVVAFGKALSKDTPADVLKRRIFELSIRSWERYMQGLPSLADAWVASVKRRPNGLALVDDLGAPLKAAQALTGAACLARRMRKQPEANLGLLLPTSSGGMLANMAVLLAGKTLVNLNYTATPEALRSGLDQAGIRTVYTSRRFLERLKKRGLPVDELLSGREVVDLEELRAGIGKAELLANWLAVRLLPTAMLQVLVSRAHDPEATAAILFSSGSEGTPKGVMLSHRNIMANLKQTSDVLNTQDDDVFMASLPLFHAFGLTVTQFLPLIEGLPVACQADPTDVAGIAKAVATHRATVLCGTSTFLRLFVRNAKVHPLMLESLRIVVAGAERLDPAVREAFKLKFNQDIYEGYGATETAPVASVNLPDALDVSYLQVQRGGKLGTVGMPLPGTGLKIVDPQTFAELPTGEAGMVLIGGPQLMQGYLNDPERTARAIREIDGERWYVTGDQGRLDEDGFLTIVDRYSRFAKIGGEMVSLGAVEQALAKAVADPEIELLAVNLPDARKGERIVVLHTGELDGATVEKTLLAQGVGGLLLPSVWLAVDSLPKLGTGKADVAGAKRLAQTLLSDVGQEQEVNRPPGASEP</sequence>
<dbReference type="KEGG" id="por:APT59_00425"/>
<feature type="transmembrane region" description="Helical" evidence="4">
    <location>
        <begin position="143"/>
        <end position="162"/>
    </location>
</feature>
<name>A0A0U4W491_9PSED</name>
<dbReference type="InterPro" id="IPR020845">
    <property type="entry name" value="AMP-binding_CS"/>
</dbReference>
<dbReference type="RefSeq" id="WP_059313052.1">
    <property type="nucleotide sequence ID" value="NZ_CP013987.1"/>
</dbReference>
<dbReference type="InterPro" id="IPR000873">
    <property type="entry name" value="AMP-dep_synth/lig_dom"/>
</dbReference>
<feature type="transmembrane region" description="Helical" evidence="4">
    <location>
        <begin position="393"/>
        <end position="411"/>
    </location>
</feature>
<keyword evidence="1 4" id="KW-0812">Transmembrane</keyword>
<dbReference type="SMART" id="SM00563">
    <property type="entry name" value="PlsC"/>
    <property type="match status" value="1"/>
</dbReference>
<feature type="transmembrane region" description="Helical" evidence="4">
    <location>
        <begin position="236"/>
        <end position="260"/>
    </location>
</feature>
<dbReference type="CDD" id="cd07989">
    <property type="entry name" value="LPLAT_AGPAT-like"/>
    <property type="match status" value="1"/>
</dbReference>
<evidence type="ECO:0000259" key="5">
    <source>
        <dbReference type="SMART" id="SM00563"/>
    </source>
</evidence>
<dbReference type="GO" id="GO:0016878">
    <property type="term" value="F:acid-thiol ligase activity"/>
    <property type="evidence" value="ECO:0007669"/>
    <property type="project" value="UniProtKB-ARBA"/>
</dbReference>
<gene>
    <name evidence="6" type="ORF">APT59_00425</name>
</gene>
<dbReference type="EMBL" id="CP013987">
    <property type="protein sequence ID" value="ALZ82741.1"/>
    <property type="molecule type" value="Genomic_DNA"/>
</dbReference>
<feature type="transmembrane region" description="Helical" evidence="4">
    <location>
        <begin position="672"/>
        <end position="693"/>
    </location>
</feature>
<dbReference type="SUPFAM" id="SSF56801">
    <property type="entry name" value="Acetyl-CoA synthetase-like"/>
    <property type="match status" value="1"/>
</dbReference>
<dbReference type="InterPro" id="IPR045851">
    <property type="entry name" value="AMP-bd_C_sf"/>
</dbReference>
<dbReference type="InterPro" id="IPR036259">
    <property type="entry name" value="MFS_trans_sf"/>
</dbReference>
<dbReference type="SUPFAM" id="SSF103473">
    <property type="entry name" value="MFS general substrate transporter"/>
    <property type="match status" value="1"/>
</dbReference>
<feature type="transmembrane region" description="Helical" evidence="4">
    <location>
        <begin position="272"/>
        <end position="291"/>
    </location>
</feature>
<organism evidence="6 7">
    <name type="scientific">Pseudomonas oryzihabitans</name>
    <dbReference type="NCBI Taxonomy" id="47885"/>
    <lineage>
        <taxon>Bacteria</taxon>
        <taxon>Pseudomonadati</taxon>
        <taxon>Pseudomonadota</taxon>
        <taxon>Gammaproteobacteria</taxon>
        <taxon>Pseudomonadales</taxon>
        <taxon>Pseudomonadaceae</taxon>
        <taxon>Pseudomonas</taxon>
    </lineage>
</organism>
<accession>A0A0U4W491</accession>
<keyword evidence="2 4" id="KW-1133">Transmembrane helix</keyword>
<evidence type="ECO:0000313" key="7">
    <source>
        <dbReference type="Proteomes" id="UP000064137"/>
    </source>
</evidence>
<dbReference type="Pfam" id="PF07690">
    <property type="entry name" value="MFS_1"/>
    <property type="match status" value="1"/>
</dbReference>
<dbReference type="NCBIfam" id="NF006386">
    <property type="entry name" value="PRK08633.1"/>
    <property type="match status" value="1"/>
</dbReference>
<dbReference type="PROSITE" id="PS00455">
    <property type="entry name" value="AMP_BINDING"/>
    <property type="match status" value="1"/>
</dbReference>
<dbReference type="AlphaFoldDB" id="A0A0U4W491"/>
<protein>
    <submittedName>
        <fullName evidence="6">2-acyl-glycerophospho-ethanolamine acyltransferase</fullName>
    </submittedName>
</protein>
<dbReference type="InterPro" id="IPR042099">
    <property type="entry name" value="ANL_N_sf"/>
</dbReference>
<dbReference type="PANTHER" id="PTHR43767:SF1">
    <property type="entry name" value="NONRIBOSOMAL PEPTIDE SYNTHASE PES1 (EUROFUNG)-RELATED"/>
    <property type="match status" value="1"/>
</dbReference>
<dbReference type="SUPFAM" id="SSF69593">
    <property type="entry name" value="Glycerol-3-phosphate (1)-acyltransferase"/>
    <property type="match status" value="1"/>
</dbReference>
<dbReference type="Gene3D" id="3.30.300.30">
    <property type="match status" value="1"/>
</dbReference>
<dbReference type="Gene3D" id="1.20.1250.20">
    <property type="entry name" value="MFS general substrate transporter like domains"/>
    <property type="match status" value="1"/>
</dbReference>
<feature type="transmembrane region" description="Helical" evidence="4">
    <location>
        <begin position="325"/>
        <end position="348"/>
    </location>
</feature>
<dbReference type="InterPro" id="IPR050237">
    <property type="entry name" value="ATP-dep_AMP-bd_enzyme"/>
</dbReference>
<dbReference type="InterPro" id="IPR011701">
    <property type="entry name" value="MFS"/>
</dbReference>
<evidence type="ECO:0000256" key="1">
    <source>
        <dbReference type="ARBA" id="ARBA00022692"/>
    </source>
</evidence>
<keyword evidence="6" id="KW-0012">Acyltransferase</keyword>
<dbReference type="GO" id="GO:0016746">
    <property type="term" value="F:acyltransferase activity"/>
    <property type="evidence" value="ECO:0007669"/>
    <property type="project" value="UniProtKB-KW"/>
</dbReference>
<keyword evidence="6" id="KW-0808">Transferase</keyword>
<proteinExistence type="predicted"/>
<keyword evidence="3 4" id="KW-0472">Membrane</keyword>
<evidence type="ECO:0000256" key="4">
    <source>
        <dbReference type="SAM" id="Phobius"/>
    </source>
</evidence>
<dbReference type="OrthoDB" id="9803968at2"/>
<dbReference type="CDD" id="cd06173">
    <property type="entry name" value="MFS_MefA_like"/>
    <property type="match status" value="1"/>
</dbReference>
<feature type="transmembrane region" description="Helical" evidence="4">
    <location>
        <begin position="43"/>
        <end position="66"/>
    </location>
</feature>
<dbReference type="PANTHER" id="PTHR43767">
    <property type="entry name" value="LONG-CHAIN-FATTY-ACID--COA LIGASE"/>
    <property type="match status" value="1"/>
</dbReference>
<feature type="transmembrane region" description="Helical" evidence="4">
    <location>
        <begin position="182"/>
        <end position="201"/>
    </location>
</feature>
<dbReference type="Pfam" id="PF00501">
    <property type="entry name" value="AMP-binding"/>
    <property type="match status" value="1"/>
</dbReference>
<feature type="transmembrane region" description="Helical" evidence="4">
    <location>
        <begin position="104"/>
        <end position="122"/>
    </location>
</feature>
<reference evidence="6 7" key="1">
    <citation type="submission" date="2016-01" db="EMBL/GenBank/DDBJ databases">
        <title>Annotation of Pseudomonas oryzihabitans USDA-ARS-USMARC-56511.</title>
        <authorList>
            <person name="Harhay G.P."/>
            <person name="Harhay D.M."/>
            <person name="Smith T.P.L."/>
            <person name="Bono J.L."/>
            <person name="Heaton M.P."/>
            <person name="Clawson M.L."/>
            <person name="Chitko-Mckown C.G."/>
            <person name="Capik S.F."/>
            <person name="DeDonder K.D."/>
            <person name="Apley M.D."/>
            <person name="Lubbers B.V."/>
            <person name="White B.J."/>
            <person name="Larson R.L."/>
        </authorList>
    </citation>
    <scope>NUCLEOTIDE SEQUENCE [LARGE SCALE GENOMIC DNA]</scope>
    <source>
        <strain evidence="6 7">USDA-ARS-USMARC-56511</strain>
    </source>
</reference>